<feature type="compositionally biased region" description="Polar residues" evidence="1">
    <location>
        <begin position="262"/>
        <end position="294"/>
    </location>
</feature>
<dbReference type="OrthoDB" id="10371478at2759"/>
<evidence type="ECO:0000313" key="4">
    <source>
        <dbReference type="Proteomes" id="UP000006671"/>
    </source>
</evidence>
<keyword evidence="4" id="KW-1185">Reference proteome</keyword>
<dbReference type="Pfam" id="PF12456">
    <property type="entry name" value="hSac2"/>
    <property type="match status" value="1"/>
</dbReference>
<name>D2V5J5_NAEGR</name>
<organism evidence="4">
    <name type="scientific">Naegleria gruberi</name>
    <name type="common">Amoeba</name>
    <dbReference type="NCBI Taxonomy" id="5762"/>
    <lineage>
        <taxon>Eukaryota</taxon>
        <taxon>Discoba</taxon>
        <taxon>Heterolobosea</taxon>
        <taxon>Tetramitia</taxon>
        <taxon>Eutetramitia</taxon>
        <taxon>Vahlkampfiidae</taxon>
        <taxon>Naegleria</taxon>
    </lineage>
</organism>
<dbReference type="InParanoid" id="D2V5J5"/>
<gene>
    <name evidence="3" type="ORF">NAEGRDRAFT_78664</name>
</gene>
<reference evidence="3 4" key="1">
    <citation type="journal article" date="2010" name="Cell">
        <title>The genome of Naegleria gruberi illuminates early eukaryotic versatility.</title>
        <authorList>
            <person name="Fritz-Laylin L.K."/>
            <person name="Prochnik S.E."/>
            <person name="Ginger M.L."/>
            <person name="Dacks J.B."/>
            <person name="Carpenter M.L."/>
            <person name="Field M.C."/>
            <person name="Kuo A."/>
            <person name="Paredez A."/>
            <person name="Chapman J."/>
            <person name="Pham J."/>
            <person name="Shu S."/>
            <person name="Neupane R."/>
            <person name="Cipriano M."/>
            <person name="Mancuso J."/>
            <person name="Tu H."/>
            <person name="Salamov A."/>
            <person name="Lindquist E."/>
            <person name="Shapiro H."/>
            <person name="Lucas S."/>
            <person name="Grigoriev I.V."/>
            <person name="Cande W.Z."/>
            <person name="Fulton C."/>
            <person name="Rokhsar D.S."/>
            <person name="Dawson S.C."/>
        </authorList>
    </citation>
    <scope>NUCLEOTIDE SEQUENCE [LARGE SCALE GENOMIC DNA]</scope>
    <source>
        <strain evidence="3 4">NEG-M</strain>
    </source>
</reference>
<feature type="compositionally biased region" description="Basic and acidic residues" evidence="1">
    <location>
        <begin position="489"/>
        <end position="503"/>
    </location>
</feature>
<feature type="region of interest" description="Disordered" evidence="1">
    <location>
        <begin position="210"/>
        <end position="300"/>
    </location>
</feature>
<accession>D2V5J5</accession>
<dbReference type="GeneID" id="8849472"/>
<dbReference type="InterPro" id="IPR022158">
    <property type="entry name" value="Inositol_phosphatase"/>
</dbReference>
<dbReference type="RefSeq" id="XP_002680406.1">
    <property type="nucleotide sequence ID" value="XM_002680360.1"/>
</dbReference>
<feature type="domain" description="Inositol phosphatase" evidence="2">
    <location>
        <begin position="379"/>
        <end position="475"/>
    </location>
</feature>
<dbReference type="Proteomes" id="UP000006671">
    <property type="component" value="Unassembled WGS sequence"/>
</dbReference>
<evidence type="ECO:0000313" key="3">
    <source>
        <dbReference type="EMBL" id="EFC47662.1"/>
    </source>
</evidence>
<evidence type="ECO:0000256" key="1">
    <source>
        <dbReference type="SAM" id="MobiDB-lite"/>
    </source>
</evidence>
<dbReference type="EMBL" id="GG738853">
    <property type="protein sequence ID" value="EFC47662.1"/>
    <property type="molecule type" value="Genomic_DNA"/>
</dbReference>
<feature type="compositionally biased region" description="Polar residues" evidence="1">
    <location>
        <begin position="210"/>
        <end position="229"/>
    </location>
</feature>
<dbReference type="AlphaFoldDB" id="D2V5J5"/>
<feature type="compositionally biased region" description="Low complexity" evidence="1">
    <location>
        <begin position="247"/>
        <end position="261"/>
    </location>
</feature>
<feature type="compositionally biased region" description="Low complexity" evidence="1">
    <location>
        <begin position="47"/>
        <end position="63"/>
    </location>
</feature>
<evidence type="ECO:0000259" key="2">
    <source>
        <dbReference type="Pfam" id="PF12456"/>
    </source>
</evidence>
<sequence length="639" mass="72466">MPTQSTSSNDASNNYEPILQQAEQIIQKRFLIPYQEKLNQLLGDRGSISPNNSTSSNPSTSSATLPPLQLIVNWSSIRDLIREYPVNGLSIAENAIQILQEPSLYENMRKGVMRYISEDKLQRTIFNDQVDVICIDFFAGGLKRGDQGSEEETLGEETMVGLSDEHEGHLLYMINASTQEILASSTFYEHIEESFDELLETHQQILEKQTSSISNQKQKTNQSMKSMPIQSGIGGVASKSSPQLSTSPLSRGSSVILSSSPNAQQRSALSRQTFMSSPNSATTPISPNDLTTGKSKPPLRRMSYVYDPKHLDDDDLIGSSTSMSHINPDTLASDSDLDKIEQLRRVCLHPHIWEKRDVSKLIRILQNEDLRYWKPNSEQSVMIEKSVEQLEARFKKFASNEKIVKAWMITKINRKSLKQERVFVLTDSKFYTMKFSKDIDEKHIKMYPLSAVAMMDCARFIPNKDKKKKPYGLAVYMDEEKVSSGSKVNGDEAETHTYLSHDDKKKKKNLSQKVMGKLRKEKTLQTNYDDSFDDDGDSSSMDASRRGTIVEEISLEEKSQLRPDTSNLVAQYFMSCNTVHQSEDQREFLMEISWAIFACCSALKGEQQLVPFTQHQIKRPKKDLVGTYLYNKLSIGMKK</sequence>
<dbReference type="VEuPathDB" id="AmoebaDB:NAEGRDRAFT_78664"/>
<feature type="region of interest" description="Disordered" evidence="1">
    <location>
        <begin position="484"/>
        <end position="512"/>
    </location>
</feature>
<protein>
    <recommendedName>
        <fullName evidence="2">Inositol phosphatase domain-containing protein</fullName>
    </recommendedName>
</protein>
<proteinExistence type="predicted"/>
<feature type="region of interest" description="Disordered" evidence="1">
    <location>
        <begin position="43"/>
        <end position="63"/>
    </location>
</feature>
<dbReference type="KEGG" id="ngr:NAEGRDRAFT_78664"/>